<dbReference type="OrthoDB" id="9774644at2"/>
<comment type="caution">
    <text evidence="6">The sequence shown here is derived from an EMBL/GenBank/DDBJ whole genome shotgun (WGS) entry which is preliminary data.</text>
</comment>
<dbReference type="Gene3D" id="1.20.120.50">
    <property type="entry name" value="Hemerythrin-like"/>
    <property type="match status" value="1"/>
</dbReference>
<dbReference type="NCBIfam" id="TIGR02481">
    <property type="entry name" value="hemeryth_dom"/>
    <property type="match status" value="1"/>
</dbReference>
<name>Q1K1N9_DESA6</name>
<dbReference type="CDD" id="cd12107">
    <property type="entry name" value="Hemerythrin"/>
    <property type="match status" value="1"/>
</dbReference>
<organism evidence="6 7">
    <name type="scientific">Desulfuromonas acetoxidans (strain DSM 684 / 11070)</name>
    <dbReference type="NCBI Taxonomy" id="281689"/>
    <lineage>
        <taxon>Bacteria</taxon>
        <taxon>Pseudomonadati</taxon>
        <taxon>Thermodesulfobacteriota</taxon>
        <taxon>Desulfuromonadia</taxon>
        <taxon>Desulfuromonadales</taxon>
        <taxon>Desulfuromonadaceae</taxon>
        <taxon>Desulfuromonas</taxon>
    </lineage>
</organism>
<accession>Q1K1N9</accession>
<keyword evidence="4" id="KW-0408">Iron</keyword>
<dbReference type="AlphaFoldDB" id="Q1K1N9"/>
<dbReference type="InterPro" id="IPR035938">
    <property type="entry name" value="Hemerythrin-like_sf"/>
</dbReference>
<dbReference type="InterPro" id="IPR012827">
    <property type="entry name" value="Hemerythrin_metal-bd"/>
</dbReference>
<evidence type="ECO:0000259" key="5">
    <source>
        <dbReference type="Pfam" id="PF01814"/>
    </source>
</evidence>
<dbReference type="InterPro" id="IPR050669">
    <property type="entry name" value="Hemerythrin"/>
</dbReference>
<dbReference type="NCBIfam" id="NF033749">
    <property type="entry name" value="bact_hemeryth"/>
    <property type="match status" value="1"/>
</dbReference>
<dbReference type="InterPro" id="IPR016131">
    <property type="entry name" value="Haemerythrin_Fe_BS"/>
</dbReference>
<sequence>MAFIEWNQNFAVNVDQFDDHHRHLIDLLNKTHDQITRRLEKEKLGLVLVELIEYAKYHFRAEEVWMKNLDYPKLKQHCAEHHYFINRVQEMCEDYNSGNTALAQELLSFMKNWLSSHILGTDREYSRFIEAKP</sequence>
<dbReference type="RefSeq" id="WP_005998930.1">
    <property type="nucleotide sequence ID" value="NZ_AAEW02000005.1"/>
</dbReference>
<reference evidence="6" key="2">
    <citation type="submission" date="2006-05" db="EMBL/GenBank/DDBJ databases">
        <title>Sequencing of the draft genome and assembly of Desulfuromonas acetoxidans DSM 684.</title>
        <authorList>
            <consortium name="US DOE Joint Genome Institute (JGI-PGF)"/>
            <person name="Copeland A."/>
            <person name="Lucas S."/>
            <person name="Lapidus A."/>
            <person name="Barry K."/>
            <person name="Detter J.C."/>
            <person name="Glavina del Rio T."/>
            <person name="Hammon N."/>
            <person name="Israni S."/>
            <person name="Dalin E."/>
            <person name="Tice H."/>
            <person name="Bruce D."/>
            <person name="Pitluck S."/>
            <person name="Richardson P."/>
        </authorList>
    </citation>
    <scope>NUCLEOTIDE SEQUENCE [LARGE SCALE GENOMIC DNA]</scope>
    <source>
        <strain evidence="6">DSM 684</strain>
    </source>
</reference>
<keyword evidence="2" id="KW-0813">Transport</keyword>
<keyword evidence="2" id="KW-0561">Oxygen transport</keyword>
<dbReference type="InterPro" id="IPR012312">
    <property type="entry name" value="Hemerythrin-like"/>
</dbReference>
<gene>
    <name evidence="6" type="ORF">Dace_1813</name>
</gene>
<proteinExistence type="inferred from homology"/>
<evidence type="ECO:0000313" key="7">
    <source>
        <dbReference type="Proteomes" id="UP000005695"/>
    </source>
</evidence>
<comment type="similarity">
    <text evidence="1">Belongs to the hemerythrin family.</text>
</comment>
<evidence type="ECO:0000256" key="3">
    <source>
        <dbReference type="ARBA" id="ARBA00022723"/>
    </source>
</evidence>
<dbReference type="PROSITE" id="PS00550">
    <property type="entry name" value="HEMERYTHRINS"/>
    <property type="match status" value="1"/>
</dbReference>
<dbReference type="PANTHER" id="PTHR37164:SF1">
    <property type="entry name" value="BACTERIOHEMERYTHRIN"/>
    <property type="match status" value="1"/>
</dbReference>
<dbReference type="SUPFAM" id="SSF47188">
    <property type="entry name" value="Hemerythrin-like"/>
    <property type="match status" value="1"/>
</dbReference>
<keyword evidence="3" id="KW-0479">Metal-binding</keyword>
<feature type="domain" description="Hemerythrin-like" evidence="5">
    <location>
        <begin position="14"/>
        <end position="125"/>
    </location>
</feature>
<dbReference type="Pfam" id="PF01814">
    <property type="entry name" value="Hemerythrin"/>
    <property type="match status" value="1"/>
</dbReference>
<dbReference type="Proteomes" id="UP000005695">
    <property type="component" value="Unassembled WGS sequence"/>
</dbReference>
<dbReference type="EMBL" id="AAEW02000005">
    <property type="protein sequence ID" value="EAT16349.1"/>
    <property type="molecule type" value="Genomic_DNA"/>
</dbReference>
<keyword evidence="7" id="KW-1185">Reference proteome</keyword>
<evidence type="ECO:0000256" key="4">
    <source>
        <dbReference type="ARBA" id="ARBA00023004"/>
    </source>
</evidence>
<evidence type="ECO:0000256" key="1">
    <source>
        <dbReference type="ARBA" id="ARBA00010587"/>
    </source>
</evidence>
<reference evidence="6" key="1">
    <citation type="submission" date="2006-05" db="EMBL/GenBank/DDBJ databases">
        <title>Annotation of the draft genome assembly of Desulfuromonas acetoxidans DSM 684.</title>
        <authorList>
            <consortium name="US DOE Joint Genome Institute (JGI-ORNL)"/>
            <person name="Larimer F."/>
            <person name="Land M."/>
            <person name="Hauser L."/>
        </authorList>
    </citation>
    <scope>NUCLEOTIDE SEQUENCE [LARGE SCALE GENOMIC DNA]</scope>
    <source>
        <strain evidence="6">DSM 684</strain>
    </source>
</reference>
<dbReference type="GO" id="GO:0005344">
    <property type="term" value="F:oxygen carrier activity"/>
    <property type="evidence" value="ECO:0007669"/>
    <property type="project" value="UniProtKB-KW"/>
</dbReference>
<dbReference type="PANTHER" id="PTHR37164">
    <property type="entry name" value="BACTERIOHEMERYTHRIN"/>
    <property type="match status" value="1"/>
</dbReference>
<protein>
    <submittedName>
        <fullName evidence="6">Hemerythrin-like, metal-binding</fullName>
    </submittedName>
</protein>
<dbReference type="GO" id="GO:0046872">
    <property type="term" value="F:metal ion binding"/>
    <property type="evidence" value="ECO:0007669"/>
    <property type="project" value="UniProtKB-KW"/>
</dbReference>
<evidence type="ECO:0000313" key="6">
    <source>
        <dbReference type="EMBL" id="EAT16349.1"/>
    </source>
</evidence>
<evidence type="ECO:0000256" key="2">
    <source>
        <dbReference type="ARBA" id="ARBA00022621"/>
    </source>
</evidence>